<dbReference type="GO" id="GO:0006094">
    <property type="term" value="P:gluconeogenesis"/>
    <property type="evidence" value="ECO:0007669"/>
    <property type="project" value="UniProtKB-UniPathway"/>
</dbReference>
<name>A0A6B3NES0_9CYAN</name>
<dbReference type="InterPro" id="IPR013815">
    <property type="entry name" value="ATP_grasp_subdomain_1"/>
</dbReference>
<dbReference type="PANTHER" id="PTHR43030:SF1">
    <property type="entry name" value="PHOSPHOENOLPYRUVATE SYNTHASE"/>
    <property type="match status" value="1"/>
</dbReference>
<keyword evidence="8" id="KW-0479">Metal-binding</keyword>
<dbReference type="Pfam" id="PF02896">
    <property type="entry name" value="PEP-utilizers_C"/>
    <property type="match status" value="1"/>
</dbReference>
<dbReference type="SUPFAM" id="SSF52009">
    <property type="entry name" value="Phosphohistidine domain"/>
    <property type="match status" value="1"/>
</dbReference>
<keyword evidence="12" id="KW-0460">Magnesium</keyword>
<dbReference type="Gene3D" id="3.30.470.20">
    <property type="entry name" value="ATP-grasp fold, B domain"/>
    <property type="match status" value="1"/>
</dbReference>
<feature type="domain" description="PEP-utilising enzyme mobile" evidence="15">
    <location>
        <begin position="394"/>
        <end position="463"/>
    </location>
</feature>
<evidence type="ECO:0000256" key="8">
    <source>
        <dbReference type="ARBA" id="ARBA00022723"/>
    </source>
</evidence>
<dbReference type="EC" id="2.7.9.2" evidence="5"/>
<comment type="catalytic activity">
    <reaction evidence="14">
        <text>pyruvate + ATP + H2O = phosphoenolpyruvate + AMP + phosphate + 2 H(+)</text>
        <dbReference type="Rhea" id="RHEA:11364"/>
        <dbReference type="ChEBI" id="CHEBI:15361"/>
        <dbReference type="ChEBI" id="CHEBI:15377"/>
        <dbReference type="ChEBI" id="CHEBI:15378"/>
        <dbReference type="ChEBI" id="CHEBI:30616"/>
        <dbReference type="ChEBI" id="CHEBI:43474"/>
        <dbReference type="ChEBI" id="CHEBI:58702"/>
        <dbReference type="ChEBI" id="CHEBI:456215"/>
        <dbReference type="EC" id="2.7.9.2"/>
    </reaction>
</comment>
<dbReference type="InterPro" id="IPR002192">
    <property type="entry name" value="PPDK_AMP/ATP-bd"/>
</dbReference>
<dbReference type="PROSITE" id="PS00742">
    <property type="entry name" value="PEP_ENZYMES_2"/>
    <property type="match status" value="1"/>
</dbReference>
<feature type="non-terminal residue" evidence="18">
    <location>
        <position position="793"/>
    </location>
</feature>
<dbReference type="InterPro" id="IPR040442">
    <property type="entry name" value="Pyrv_kinase-like_dom_sf"/>
</dbReference>
<evidence type="ECO:0000256" key="13">
    <source>
        <dbReference type="ARBA" id="ARBA00033470"/>
    </source>
</evidence>
<dbReference type="Gene3D" id="3.20.20.60">
    <property type="entry name" value="Phosphoenolpyruvate-binding domains"/>
    <property type="match status" value="1"/>
</dbReference>
<proteinExistence type="inferred from homology"/>
<keyword evidence="7" id="KW-0808">Transferase</keyword>
<evidence type="ECO:0000313" key="18">
    <source>
        <dbReference type="EMBL" id="NER29142.1"/>
    </source>
</evidence>
<comment type="caution">
    <text evidence="18">The sequence shown here is derived from an EMBL/GenBank/DDBJ whole genome shotgun (WGS) entry which is preliminary data.</text>
</comment>
<dbReference type="Gene3D" id="3.30.1490.20">
    <property type="entry name" value="ATP-grasp fold, A domain"/>
    <property type="match status" value="1"/>
</dbReference>
<evidence type="ECO:0000256" key="4">
    <source>
        <dbReference type="ARBA" id="ARBA00007837"/>
    </source>
</evidence>
<reference evidence="18" key="1">
    <citation type="submission" date="2019-11" db="EMBL/GenBank/DDBJ databases">
        <title>Genomic insights into an expanded diversity of filamentous marine cyanobacteria reveals the extraordinary biosynthetic potential of Moorea and Okeania.</title>
        <authorList>
            <person name="Ferreira Leao T."/>
            <person name="Wang M."/>
            <person name="Moss N."/>
            <person name="Da Silva R."/>
            <person name="Sanders J."/>
            <person name="Nurk S."/>
            <person name="Gurevich A."/>
            <person name="Humphrey G."/>
            <person name="Reher R."/>
            <person name="Zhu Q."/>
            <person name="Belda-Ferre P."/>
            <person name="Glukhov E."/>
            <person name="Rex R."/>
            <person name="Dorrestein P.C."/>
            <person name="Knight R."/>
            <person name="Pevzner P."/>
            <person name="Gerwick W.H."/>
            <person name="Gerwick L."/>
        </authorList>
    </citation>
    <scope>NUCLEOTIDE SEQUENCE</scope>
    <source>
        <strain evidence="18">SIO1C4</strain>
    </source>
</reference>
<gene>
    <name evidence="18" type="ORF">F6J89_16280</name>
</gene>
<keyword evidence="11" id="KW-0067">ATP-binding</keyword>
<dbReference type="GO" id="GO:0046872">
    <property type="term" value="F:metal ion binding"/>
    <property type="evidence" value="ECO:0007669"/>
    <property type="project" value="UniProtKB-KW"/>
</dbReference>
<feature type="domain" description="Pyruvate phosphate dikinase AMP/ATP-binding" evidence="16">
    <location>
        <begin position="18"/>
        <end position="125"/>
    </location>
</feature>
<keyword evidence="9" id="KW-0547">Nucleotide-binding</keyword>
<comment type="similarity">
    <text evidence="4">Belongs to the PEP-utilizing enzyme family.</text>
</comment>
<feature type="domain" description="Pyruvate phosphate dikinase AMP/ATP-binding" evidence="16">
    <location>
        <begin position="154"/>
        <end position="344"/>
    </location>
</feature>
<evidence type="ECO:0000256" key="14">
    <source>
        <dbReference type="ARBA" id="ARBA00047700"/>
    </source>
</evidence>
<dbReference type="Pfam" id="PF00391">
    <property type="entry name" value="PEP-utilizers"/>
    <property type="match status" value="1"/>
</dbReference>
<sequence length="793" mass="89097">MSCNLYWLDQIQPSERLLVGNRAFHLGRLLQLGYPVITGFVVPANTFWKFLELLGESQPFLADLADSDLHLDVDNPRQLQLVAQQIRQEITAAPLPSSWESLLIQATQVQPASAMILHPSLSLRSPVERIGDYNFETPPSIFDQINNPYCLPPGIWESHICLNQPEALTLSLKQVWAQMFRARSLFYWQRAGIKLQQLSLAVLVQPLWDSRTSGAMLADTTEWNIQATWGLETALRKGEVLPDTYQLEAETGTLLASQLGNKTRAYRLGEASLPNQSCLQTYLLNEEQQQQYALEETYLQQLIALSHRLRAEVSKTFSLEWTICQTPENSEPQLYLTQFTPKLRIANYQSLSTSIPASDITPRLVRGLAASAGRVSAPAQVIIDKDQHLEQMIPGKILVAKSVTPEWLPWLQQAVGIVTEEGSMTSHAAIIARELGLPAVVSAAGVTKLIKTGEYLQLDGDQGEIYRLGAEEEQGGRGEGERGRGGEYLHSDSVIQQQLPRNAPQSSYRSNGQHLYLQQSQWRKAMLSKEVPNTKAILPSHHPNFNQFPIATQLLVNLSQPDSLEKIVGLPVDGIGLLRSELMMLNALENLHPSEWLRQGRQNELVERLTELIVQFAAALAPRPVLYRSWDWRSHEFQSLIGDPLASETEVNPIVGWRGTRRYLIDPSCFDIELAALRQVYSYGYTNLQLMLPFVRTVEEFNFCRRRAEQVGLTDNPHFKIWIMAEVPSVLLLLPDYVKAGVQGISIGSNDLTQLLLAVDRDQGQFGEVLDGRHPAVKRAIKQLIHLSKQDSL</sequence>
<evidence type="ECO:0000259" key="17">
    <source>
        <dbReference type="Pfam" id="PF02896"/>
    </source>
</evidence>
<comment type="cofactor">
    <cofactor evidence="1">
        <name>Mg(2+)</name>
        <dbReference type="ChEBI" id="CHEBI:18420"/>
    </cofactor>
</comment>
<dbReference type="GO" id="GO:0005524">
    <property type="term" value="F:ATP binding"/>
    <property type="evidence" value="ECO:0007669"/>
    <property type="project" value="UniProtKB-KW"/>
</dbReference>
<organism evidence="18">
    <name type="scientific">Symploca sp. SIO1C4</name>
    <dbReference type="NCBI Taxonomy" id="2607765"/>
    <lineage>
        <taxon>Bacteria</taxon>
        <taxon>Bacillati</taxon>
        <taxon>Cyanobacteriota</taxon>
        <taxon>Cyanophyceae</taxon>
        <taxon>Coleofasciculales</taxon>
        <taxon>Coleofasciculaceae</taxon>
        <taxon>Symploca</taxon>
    </lineage>
</organism>
<dbReference type="InterPro" id="IPR000121">
    <property type="entry name" value="PEP_util_C"/>
</dbReference>
<evidence type="ECO:0000256" key="5">
    <source>
        <dbReference type="ARBA" id="ARBA00011996"/>
    </source>
</evidence>
<evidence type="ECO:0000256" key="1">
    <source>
        <dbReference type="ARBA" id="ARBA00001946"/>
    </source>
</evidence>
<evidence type="ECO:0000259" key="16">
    <source>
        <dbReference type="Pfam" id="PF01326"/>
    </source>
</evidence>
<dbReference type="Gene3D" id="3.50.30.10">
    <property type="entry name" value="Phosphohistidine domain"/>
    <property type="match status" value="1"/>
</dbReference>
<dbReference type="GO" id="GO:0008986">
    <property type="term" value="F:pyruvate, water dikinase activity"/>
    <property type="evidence" value="ECO:0007669"/>
    <property type="project" value="UniProtKB-EC"/>
</dbReference>
<evidence type="ECO:0000256" key="9">
    <source>
        <dbReference type="ARBA" id="ARBA00022741"/>
    </source>
</evidence>
<evidence type="ECO:0000256" key="6">
    <source>
        <dbReference type="ARBA" id="ARBA00021623"/>
    </source>
</evidence>
<evidence type="ECO:0000256" key="10">
    <source>
        <dbReference type="ARBA" id="ARBA00022777"/>
    </source>
</evidence>
<dbReference type="Pfam" id="PF01326">
    <property type="entry name" value="PPDK_N"/>
    <property type="match status" value="2"/>
</dbReference>
<dbReference type="InterPro" id="IPR036637">
    <property type="entry name" value="Phosphohistidine_dom_sf"/>
</dbReference>
<evidence type="ECO:0000256" key="2">
    <source>
        <dbReference type="ARBA" id="ARBA00002988"/>
    </source>
</evidence>
<comment type="pathway">
    <text evidence="3">Carbohydrate biosynthesis; gluconeogenesis.</text>
</comment>
<evidence type="ECO:0000256" key="3">
    <source>
        <dbReference type="ARBA" id="ARBA00004742"/>
    </source>
</evidence>
<evidence type="ECO:0000256" key="7">
    <source>
        <dbReference type="ARBA" id="ARBA00022679"/>
    </source>
</evidence>
<dbReference type="AlphaFoldDB" id="A0A6B3NES0"/>
<dbReference type="PANTHER" id="PTHR43030">
    <property type="entry name" value="PHOSPHOENOLPYRUVATE SYNTHASE"/>
    <property type="match status" value="1"/>
</dbReference>
<evidence type="ECO:0000259" key="15">
    <source>
        <dbReference type="Pfam" id="PF00391"/>
    </source>
</evidence>
<accession>A0A6B3NES0</accession>
<evidence type="ECO:0000256" key="11">
    <source>
        <dbReference type="ARBA" id="ARBA00022840"/>
    </source>
</evidence>
<dbReference type="EMBL" id="JAAHFQ010000315">
    <property type="protein sequence ID" value="NER29142.1"/>
    <property type="molecule type" value="Genomic_DNA"/>
</dbReference>
<comment type="function">
    <text evidence="2">Catalyzes the phosphorylation of pyruvate to phosphoenolpyruvate.</text>
</comment>
<dbReference type="InterPro" id="IPR008279">
    <property type="entry name" value="PEP-util_enz_mobile_dom"/>
</dbReference>
<evidence type="ECO:0000256" key="12">
    <source>
        <dbReference type="ARBA" id="ARBA00022842"/>
    </source>
</evidence>
<dbReference type="SUPFAM" id="SSF51621">
    <property type="entry name" value="Phosphoenolpyruvate/pyruvate domain"/>
    <property type="match status" value="1"/>
</dbReference>
<feature type="domain" description="PEP-utilising enzyme C-terminal" evidence="17">
    <location>
        <begin position="551"/>
        <end position="790"/>
    </location>
</feature>
<dbReference type="InterPro" id="IPR015813">
    <property type="entry name" value="Pyrv/PenolPyrv_kinase-like_dom"/>
</dbReference>
<keyword evidence="10" id="KW-0418">Kinase</keyword>
<dbReference type="SUPFAM" id="SSF56059">
    <property type="entry name" value="Glutathione synthetase ATP-binding domain-like"/>
    <property type="match status" value="1"/>
</dbReference>
<protein>
    <recommendedName>
        <fullName evidence="6">Phosphoenolpyruvate synthase</fullName>
        <ecNumber evidence="5">2.7.9.2</ecNumber>
    </recommendedName>
    <alternativeName>
        <fullName evidence="13">Pyruvate, water dikinase</fullName>
    </alternativeName>
</protein>
<dbReference type="InterPro" id="IPR006319">
    <property type="entry name" value="PEP_synth"/>
</dbReference>
<dbReference type="UniPathway" id="UPA00138"/>
<dbReference type="InterPro" id="IPR023151">
    <property type="entry name" value="PEP_util_CS"/>
</dbReference>